<dbReference type="KEGG" id="lpse:FGL85_08550"/>
<dbReference type="Pfam" id="PF13276">
    <property type="entry name" value="HTH_21"/>
    <property type="match status" value="1"/>
</dbReference>
<dbReference type="GO" id="GO:0003676">
    <property type="term" value="F:nucleic acid binding"/>
    <property type="evidence" value="ECO:0007669"/>
    <property type="project" value="InterPro"/>
</dbReference>
<evidence type="ECO:0000256" key="1">
    <source>
        <dbReference type="ARBA" id="ARBA00002286"/>
    </source>
</evidence>
<dbReference type="Pfam" id="PF00665">
    <property type="entry name" value="rve"/>
    <property type="match status" value="1"/>
</dbReference>
<comment type="function">
    <text evidence="1">Involved in the transposition of the insertion sequence.</text>
</comment>
<dbReference type="GO" id="GO:0015074">
    <property type="term" value="P:DNA integration"/>
    <property type="evidence" value="ECO:0007669"/>
    <property type="project" value="InterPro"/>
</dbReference>
<dbReference type="Pfam" id="PF13333">
    <property type="entry name" value="rve_2"/>
    <property type="match status" value="1"/>
</dbReference>
<protein>
    <submittedName>
        <fullName evidence="3">IS3 family transposase</fullName>
    </submittedName>
</protein>
<reference evidence="3 4" key="1">
    <citation type="submission" date="2019-06" db="EMBL/GenBank/DDBJ databases">
        <title>Genome analyses of bacteria isolated from kimchi.</title>
        <authorList>
            <person name="Lee S."/>
            <person name="Ahn S."/>
            <person name="Roh S."/>
        </authorList>
    </citation>
    <scope>NUCLEOTIDE SEQUENCE [LARGE SCALE GENOMIC DNA]</scope>
    <source>
        <strain evidence="3 4">CBA3630</strain>
    </source>
</reference>
<dbReference type="Proteomes" id="UP000321296">
    <property type="component" value="Chromosome"/>
</dbReference>
<dbReference type="AlphaFoldDB" id="A0A5B8T6B6"/>
<evidence type="ECO:0000259" key="2">
    <source>
        <dbReference type="PROSITE" id="PS50994"/>
    </source>
</evidence>
<dbReference type="PANTHER" id="PTHR46889">
    <property type="entry name" value="TRANSPOSASE INSF FOR INSERTION SEQUENCE IS3B-RELATED"/>
    <property type="match status" value="1"/>
</dbReference>
<dbReference type="InterPro" id="IPR025948">
    <property type="entry name" value="HTH-like_dom"/>
</dbReference>
<sequence length="318" mass="37037">MGQASYPSHDSGSVKDVKGCQAIRKASRYFGGRKRNFKASGHLTSQKIVRNVGLPLVNQFLAQGYALVRILSALKIKPSTYYNWRHWQPSRQEKRRESLKPYILDVWKTFKFYGYRRIAAYSQQTDGPKVSEYMTLKLMRELGIKSRMQKRYRKPKTVVTVDQRPNLIRHLHDLSGVWQTDITYIQLTNHRWVYLATVLDPEKRKVLGYKIGDTMTAELATSALQMALDKHRKPLIIHSDMGSQYTSAEFNIKCQNYGLKHSYSLKGHPYDNGRMEAFHSILKREEVYLKAYETLTQVQAAIGWYINFYNRNRISNVA</sequence>
<dbReference type="InterPro" id="IPR012337">
    <property type="entry name" value="RNaseH-like_sf"/>
</dbReference>
<evidence type="ECO:0000313" key="4">
    <source>
        <dbReference type="Proteomes" id="UP000321296"/>
    </source>
</evidence>
<dbReference type="InterPro" id="IPR050900">
    <property type="entry name" value="Transposase_IS3/IS150/IS904"/>
</dbReference>
<dbReference type="InterPro" id="IPR048020">
    <property type="entry name" value="Transpos_IS3"/>
</dbReference>
<dbReference type="NCBIfam" id="NF033516">
    <property type="entry name" value="transpos_IS3"/>
    <property type="match status" value="1"/>
</dbReference>
<organism evidence="3 4">
    <name type="scientific">Leuconostoc pseudomesenteroides</name>
    <dbReference type="NCBI Taxonomy" id="33968"/>
    <lineage>
        <taxon>Bacteria</taxon>
        <taxon>Bacillati</taxon>
        <taxon>Bacillota</taxon>
        <taxon>Bacilli</taxon>
        <taxon>Lactobacillales</taxon>
        <taxon>Lactobacillaceae</taxon>
        <taxon>Leuconostoc</taxon>
    </lineage>
</organism>
<dbReference type="PROSITE" id="PS50994">
    <property type="entry name" value="INTEGRASE"/>
    <property type="match status" value="1"/>
</dbReference>
<feature type="domain" description="Integrase catalytic" evidence="2">
    <location>
        <begin position="161"/>
        <end position="318"/>
    </location>
</feature>
<accession>A0A5B8T6B6</accession>
<proteinExistence type="predicted"/>
<evidence type="ECO:0000313" key="3">
    <source>
        <dbReference type="EMBL" id="QEA42543.1"/>
    </source>
</evidence>
<dbReference type="InterPro" id="IPR036397">
    <property type="entry name" value="RNaseH_sf"/>
</dbReference>
<dbReference type="SUPFAM" id="SSF53098">
    <property type="entry name" value="Ribonuclease H-like"/>
    <property type="match status" value="1"/>
</dbReference>
<dbReference type="Gene3D" id="3.30.420.10">
    <property type="entry name" value="Ribonuclease H-like superfamily/Ribonuclease H"/>
    <property type="match status" value="1"/>
</dbReference>
<dbReference type="InterPro" id="IPR001584">
    <property type="entry name" value="Integrase_cat-core"/>
</dbReference>
<dbReference type="EMBL" id="CP042383">
    <property type="protein sequence ID" value="QEA42543.1"/>
    <property type="molecule type" value="Genomic_DNA"/>
</dbReference>
<name>A0A5B8T6B6_LEUPS</name>
<dbReference type="PANTHER" id="PTHR46889:SF4">
    <property type="entry name" value="TRANSPOSASE INSO FOR INSERTION SEQUENCE ELEMENT IS911B-RELATED"/>
    <property type="match status" value="1"/>
</dbReference>
<gene>
    <name evidence="3" type="ORF">FGL85_08550</name>
</gene>